<dbReference type="InterPro" id="IPR056884">
    <property type="entry name" value="NPHP3-like_N"/>
</dbReference>
<evidence type="ECO:0000313" key="4">
    <source>
        <dbReference type="Proteomes" id="UP000782241"/>
    </source>
</evidence>
<keyword evidence="1" id="KW-0677">Repeat</keyword>
<dbReference type="SUPFAM" id="SSF48403">
    <property type="entry name" value="Ankyrin repeat"/>
    <property type="match status" value="1"/>
</dbReference>
<dbReference type="Proteomes" id="UP000782241">
    <property type="component" value="Unassembled WGS sequence"/>
</dbReference>
<dbReference type="SMART" id="SM00248">
    <property type="entry name" value="ANK"/>
    <property type="match status" value="4"/>
</dbReference>
<dbReference type="SUPFAM" id="SSF140860">
    <property type="entry name" value="Pseudo ankyrin repeat-like"/>
    <property type="match status" value="1"/>
</dbReference>
<comment type="caution">
    <text evidence="3">The sequence shown here is derived from an EMBL/GenBank/DDBJ whole genome shotgun (WGS) entry which is preliminary data.</text>
</comment>
<protein>
    <recommendedName>
        <fullName evidence="2">NACHT domain-containing protein</fullName>
    </recommendedName>
</protein>
<dbReference type="InterPro" id="IPR007111">
    <property type="entry name" value="NACHT_NTPase"/>
</dbReference>
<dbReference type="SUPFAM" id="SSF52540">
    <property type="entry name" value="P-loop containing nucleoside triphosphate hydrolases"/>
    <property type="match status" value="1"/>
</dbReference>
<gene>
    <name evidence="3" type="ORF">KAF25_001113</name>
</gene>
<evidence type="ECO:0000259" key="2">
    <source>
        <dbReference type="PROSITE" id="PS50837"/>
    </source>
</evidence>
<dbReference type="PANTHER" id="PTHR10039:SF14">
    <property type="entry name" value="NACHT DOMAIN-CONTAINING PROTEIN"/>
    <property type="match status" value="1"/>
</dbReference>
<dbReference type="Gene3D" id="1.25.40.20">
    <property type="entry name" value="Ankyrin repeat-containing domain"/>
    <property type="match status" value="1"/>
</dbReference>
<dbReference type="EMBL" id="JAGPUO010000004">
    <property type="protein sequence ID" value="KAG5663177.1"/>
    <property type="molecule type" value="Genomic_DNA"/>
</dbReference>
<dbReference type="PROSITE" id="PS50837">
    <property type="entry name" value="NACHT"/>
    <property type="match status" value="1"/>
</dbReference>
<name>A0A9P7HE91_9HYPO</name>
<dbReference type="Gene3D" id="3.40.50.300">
    <property type="entry name" value="P-loop containing nucleotide triphosphate hydrolases"/>
    <property type="match status" value="1"/>
</dbReference>
<dbReference type="InterPro" id="IPR036770">
    <property type="entry name" value="Ankyrin_rpt-contain_sf"/>
</dbReference>
<dbReference type="Pfam" id="PF24883">
    <property type="entry name" value="NPHP3_N"/>
    <property type="match status" value="1"/>
</dbReference>
<feature type="domain" description="NACHT" evidence="2">
    <location>
        <begin position="221"/>
        <end position="372"/>
    </location>
</feature>
<dbReference type="PANTHER" id="PTHR10039">
    <property type="entry name" value="AMELOGENIN"/>
    <property type="match status" value="1"/>
</dbReference>
<dbReference type="InterPro" id="IPR027417">
    <property type="entry name" value="P-loop_NTPase"/>
</dbReference>
<evidence type="ECO:0000313" key="3">
    <source>
        <dbReference type="EMBL" id="KAG5663177.1"/>
    </source>
</evidence>
<organism evidence="3 4">
    <name type="scientific">Fusarium avenaceum</name>
    <dbReference type="NCBI Taxonomy" id="40199"/>
    <lineage>
        <taxon>Eukaryota</taxon>
        <taxon>Fungi</taxon>
        <taxon>Dikarya</taxon>
        <taxon>Ascomycota</taxon>
        <taxon>Pezizomycotina</taxon>
        <taxon>Sordariomycetes</taxon>
        <taxon>Hypocreomycetidae</taxon>
        <taxon>Hypocreales</taxon>
        <taxon>Nectriaceae</taxon>
        <taxon>Fusarium</taxon>
        <taxon>Fusarium tricinctum species complex</taxon>
    </lineage>
</organism>
<sequence>MSGPNPDAFQRALKKFKASLDPNLQAQFSQTSLSDVYSTIRDIQDKQATAGEQRDIRRLQAFIEAMDQFGKVIEIFLNANEILCFVWGPIKFLLTASIEWKSIFKAAWKTFETELGPIITSLASRRALLESEKASASLYEINNIREKISSVYQEQQCQARINRDERHRTYMREIKVKLQSPEYQINQEISTESRGESQSGQWIFEHSKFEPWYDSSTLGSMVLYINGIPGAGKTTLMSTIIERLLKEKRSSGSGISVVYFYFKYSYTRVHNGFLRAILEQLISQNATLSGQLFDDISDIEGENLRKTERLQHLVKEALETSRISFLVLDGLDECPKDETEQTVKWLLSILEEQSAGSTLRIIFSGQRDGVLDRLLKPYPSIPLDVSATPAHTQDINRYCAEFCTRIQEEFDMSLELRHEILTKVMEGAQDMFLYARVVLHNLMNQATLSDLKKELQPGTFPKGIEDAYNRVVTRVLEGPVPRQKRTLQLLGLIVAAQRPLRWREIQGFFCIDSSVGEIDYENKRLRKSCKDLCGALVDVHQDMSESSVSEDLIRIVHPTAKSYIIQKNIINLSLEHAKLSRFCSEYLTSRPFKAGIGHEQIACYAASGYYGFLDYAVQNWYQHAGYFIEVSDELDVSINSSSFESLRALLIAFLAQVPDTEHLLESASTYTIELYKNLAKDDRERNSQIEMELRVTLIRQQIERLYRDGSMPIEATTSQLYGPRLTLKCHKSWCSYFTDGFKTTEEQQAHLARHERSFYCPQEGCFTSSLGFASESLLETHRTTWHPMQSDPAQFPTRSRKKYRNLRAAVISGDIDAVEFALVSQTLTSESNTKDFQKALLYTARQGDTAMCRLLMSHGAINPSSNLFLEALVAATVEGNLETVKLFGSQLGDGIGRDCGHRAFLEACEAGHLATAEFLYDTSGCHSDTKSTALSYCISNKDTGMLKYLLGNGFADSAGSSFMISHALECGWTDNSIFKLILDARRASFRDVSRAIEKGAIKLAEILLSHGVDFDDIGQIKLVYHAFAAGAKDLVALITNIKPVFNLPPLFLFEPWFDLENAYLHTPIRKLIGNSFLLSQEELYEVNQLAKKSEGFVLEKQKDFNRRRLHQELDDPTIAEFQSQGRDILECFYWHQAFQLLRPSLVYRLYIKLERMGREKAIAFLSDKT</sequence>
<evidence type="ECO:0000256" key="1">
    <source>
        <dbReference type="ARBA" id="ARBA00022737"/>
    </source>
</evidence>
<dbReference type="InterPro" id="IPR002110">
    <property type="entry name" value="Ankyrin_rpt"/>
</dbReference>
<keyword evidence="4" id="KW-1185">Reference proteome</keyword>
<accession>A0A9P7HE91</accession>
<reference evidence="3" key="1">
    <citation type="submission" date="2021-04" db="EMBL/GenBank/DDBJ databases">
        <title>Draft genome of Fusarium avenaceum strain F156N33, isolated from an atmospheric sample in Virginia.</title>
        <authorList>
            <person name="Yang S."/>
            <person name="Vinatzer B.A."/>
            <person name="Coleman J."/>
        </authorList>
    </citation>
    <scope>NUCLEOTIDE SEQUENCE</scope>
    <source>
        <strain evidence="3">F156N33</strain>
    </source>
</reference>
<dbReference type="AlphaFoldDB" id="A0A9P7HE91"/>
<proteinExistence type="predicted"/>